<dbReference type="EMBL" id="RCCB01000010">
    <property type="protein sequence ID" value="RLJ35657.1"/>
    <property type="molecule type" value="Genomic_DNA"/>
</dbReference>
<sequence length="257" mass="29656">MKRYIFITFGALLLLSCNARKAVIAEGTANEMVASSKVIENHYKLKRNFSTAYIKASAKYKDDHMSQGVSAEIRIKKDEQILISVRFLGFTMAKALITPQEVKYYEKIGNKFFEGDYSTLSKWLGTELDFQKVQNMLIGEAMDDLTKGKYTTTIDESLYKLQDASNKNTEKAFYFEAANYLIKKQEVTQSKEDRRLQILYPRHKEYPEMVLPSQIIIDAVQNGKKVNINIDYNSVSFNENLTFPYSVPDGYERIYID</sequence>
<dbReference type="RefSeq" id="WP_101470956.1">
    <property type="nucleotide sequence ID" value="NZ_PJND01000007.1"/>
</dbReference>
<organism evidence="3 5">
    <name type="scientific">Flavobacterium lindanitolerans</name>
    <dbReference type="NCBI Taxonomy" id="428988"/>
    <lineage>
        <taxon>Bacteria</taxon>
        <taxon>Pseudomonadati</taxon>
        <taxon>Bacteroidota</taxon>
        <taxon>Flavobacteriia</taxon>
        <taxon>Flavobacteriales</taxon>
        <taxon>Flavobacteriaceae</taxon>
        <taxon>Flavobacterium</taxon>
    </lineage>
</organism>
<evidence type="ECO:0000313" key="5">
    <source>
        <dbReference type="Proteomes" id="UP000275027"/>
    </source>
</evidence>
<reference evidence="2 4" key="1">
    <citation type="submission" date="2017-12" db="EMBL/GenBank/DDBJ databases">
        <title>Genomic Encyclopedia of Type Strains, Phase III (KMG-III): the genomes of soil and plant-associated and newly described type strains.</title>
        <authorList>
            <person name="Whitman W."/>
        </authorList>
    </citation>
    <scope>NUCLEOTIDE SEQUENCE [LARGE SCALE GENOMIC DNA]</scope>
    <source>
        <strain evidence="2 4">IP-10</strain>
    </source>
</reference>
<dbReference type="InterPro" id="IPR025634">
    <property type="entry name" value="DUF4292"/>
</dbReference>
<reference evidence="3 5" key="2">
    <citation type="submission" date="2018-10" db="EMBL/GenBank/DDBJ databases">
        <title>Genomic Encyclopedia of Archaeal and Bacterial Type Strains, Phase II (KMG-II): from individual species to whole genera.</title>
        <authorList>
            <person name="Goeker M."/>
        </authorList>
    </citation>
    <scope>NUCLEOTIDE SEQUENCE [LARGE SCALE GENOMIC DNA]</scope>
    <source>
        <strain evidence="3 5">DSM 21886</strain>
    </source>
</reference>
<gene>
    <name evidence="2" type="ORF">B0G92_0467</name>
    <name evidence="3" type="ORF">CLV50_1039</name>
</gene>
<protein>
    <submittedName>
        <fullName evidence="3">Uncharacterized protein DUF4292</fullName>
    </submittedName>
</protein>
<dbReference type="Proteomes" id="UP000275027">
    <property type="component" value="Unassembled WGS sequence"/>
</dbReference>
<dbReference type="AlphaFoldDB" id="A0A497V0F4"/>
<name>A0A497V0F4_9FLAO</name>
<dbReference type="Pfam" id="PF14125">
    <property type="entry name" value="DUF4292"/>
    <property type="match status" value="1"/>
</dbReference>
<accession>A0A497V0F4</accession>
<dbReference type="Gene3D" id="2.50.20.10">
    <property type="entry name" value="Lipoprotein localisation LolA/LolB/LppX"/>
    <property type="match status" value="1"/>
</dbReference>
<dbReference type="EMBL" id="PJND01000007">
    <property type="protein sequence ID" value="PKW28840.1"/>
    <property type="molecule type" value="Genomic_DNA"/>
</dbReference>
<comment type="caution">
    <text evidence="3">The sequence shown here is derived from an EMBL/GenBank/DDBJ whole genome shotgun (WGS) entry which is preliminary data.</text>
</comment>
<dbReference type="PROSITE" id="PS51257">
    <property type="entry name" value="PROKAR_LIPOPROTEIN"/>
    <property type="match status" value="1"/>
</dbReference>
<evidence type="ECO:0000313" key="3">
    <source>
        <dbReference type="EMBL" id="RLJ35657.1"/>
    </source>
</evidence>
<evidence type="ECO:0000313" key="4">
    <source>
        <dbReference type="Proteomes" id="UP000233767"/>
    </source>
</evidence>
<proteinExistence type="predicted"/>
<keyword evidence="1" id="KW-0732">Signal</keyword>
<keyword evidence="4" id="KW-1185">Reference proteome</keyword>
<dbReference type="Proteomes" id="UP000233767">
    <property type="component" value="Unassembled WGS sequence"/>
</dbReference>
<evidence type="ECO:0000313" key="2">
    <source>
        <dbReference type="EMBL" id="PKW28840.1"/>
    </source>
</evidence>
<feature type="chain" id="PRO_5019784135" evidence="1">
    <location>
        <begin position="22"/>
        <end position="257"/>
    </location>
</feature>
<feature type="signal peptide" evidence="1">
    <location>
        <begin position="1"/>
        <end position="21"/>
    </location>
</feature>
<evidence type="ECO:0000256" key="1">
    <source>
        <dbReference type="SAM" id="SignalP"/>
    </source>
</evidence>